<gene>
    <name evidence="1" type="ORF">EDD77_14120</name>
</gene>
<sequence length="313" mass="35133">MLLSVSRRTDIPAWYADWFFRRLAQGFVLVPSPRAPHQLHHIPLNPDVVDGIVFWTKNPLPMLPRLNELERYLTVFQFTLTGYGPEAEPSLPDKDTVLIPAFGQLSRKLGPRRVIWRYDPIFFTREYSENWHLTRFEQIARRLQGYTETCVISFLDEYRGTRARMRPLVPAAFDPQIAARLARGIAEIAANCGMRVQSCAEALDLRTAGIAHGSCVDGALFESLLGQPLHWSPAKGQRPECGCAASVDIGIYNTCPGGCRYCYANFSPGQIAANHAAHDPCSPLLVGWPGPQDRILHPTFSSLRVDQLRMDGF</sequence>
<protein>
    <submittedName>
        <fullName evidence="1">Uncharacterized protein DUF1848</fullName>
    </submittedName>
</protein>
<proteinExistence type="predicted"/>
<name>A0A4R1QH85_9FIRM</name>
<evidence type="ECO:0000313" key="2">
    <source>
        <dbReference type="Proteomes" id="UP000295184"/>
    </source>
</evidence>
<dbReference type="AlphaFoldDB" id="A0A4R1QH85"/>
<dbReference type="OrthoDB" id="9771212at2"/>
<comment type="caution">
    <text evidence="1">The sequence shown here is derived from an EMBL/GenBank/DDBJ whole genome shotgun (WGS) entry which is preliminary data.</text>
</comment>
<organism evidence="1 2">
    <name type="scientific">Allofournierella massiliensis</name>
    <dbReference type="NCBI Taxonomy" id="1650663"/>
    <lineage>
        <taxon>Bacteria</taxon>
        <taxon>Bacillati</taxon>
        <taxon>Bacillota</taxon>
        <taxon>Clostridia</taxon>
        <taxon>Eubacteriales</taxon>
        <taxon>Oscillospiraceae</taxon>
        <taxon>Allofournierella</taxon>
    </lineage>
</organism>
<accession>A0A4R1QH85</accession>
<dbReference type="InterPro" id="IPR014998">
    <property type="entry name" value="DUF1848"/>
</dbReference>
<dbReference type="EMBL" id="SLUM01000041">
    <property type="protein sequence ID" value="TCL52908.1"/>
    <property type="molecule type" value="Genomic_DNA"/>
</dbReference>
<dbReference type="Proteomes" id="UP000295184">
    <property type="component" value="Unassembled WGS sequence"/>
</dbReference>
<dbReference type="Pfam" id="PF08902">
    <property type="entry name" value="DUF1848"/>
    <property type="match status" value="1"/>
</dbReference>
<evidence type="ECO:0000313" key="1">
    <source>
        <dbReference type="EMBL" id="TCL52908.1"/>
    </source>
</evidence>
<dbReference type="RefSeq" id="WP_058965206.1">
    <property type="nucleotide sequence ID" value="NZ_CABKVM010000017.1"/>
</dbReference>
<reference evidence="1 2" key="1">
    <citation type="submission" date="2019-03" db="EMBL/GenBank/DDBJ databases">
        <title>Genomic Encyclopedia of Type Strains, Phase IV (KMG-IV): sequencing the most valuable type-strain genomes for metagenomic binning, comparative biology and taxonomic classification.</title>
        <authorList>
            <person name="Goeker M."/>
        </authorList>
    </citation>
    <scope>NUCLEOTIDE SEQUENCE [LARGE SCALE GENOMIC DNA]</scope>
    <source>
        <strain evidence="1 2">DSM 100451</strain>
    </source>
</reference>